<dbReference type="Proteomes" id="UP000693946">
    <property type="component" value="Linkage Group LG16"/>
</dbReference>
<comment type="caution">
    <text evidence="1">The sequence shown here is derived from an EMBL/GenBank/DDBJ whole genome shotgun (WGS) entry which is preliminary data.</text>
</comment>
<sequence length="242" mass="26795">MKKVAQPSSNFHKHKHSMTVFENREGRCGSRPPAWAADKQTRSSLFSLATLKQRRDIIHHFSPKQESAIYVVFALPSDSDRISQTQTSSRVQPSRFQHSCLFFFTLIPLSVYHVRSAGEEMTIPAEDEGENGVGGDVTGCREMTVWPTSSPTHITQQGAFLIADVSQEMTTAAGYGFIAPHIPFISALLPSHHQVSLFVLILEGSGQVVPSKLMVLPGRREDKIDASRLHCKFTSCSLSMPL</sequence>
<evidence type="ECO:0000313" key="1">
    <source>
        <dbReference type="EMBL" id="KAG7509905.1"/>
    </source>
</evidence>
<dbReference type="AlphaFoldDB" id="A0AAV6RX11"/>
<gene>
    <name evidence="1" type="ORF">JOB18_007944</name>
</gene>
<name>A0AAV6RX11_SOLSE</name>
<organism evidence="1 2">
    <name type="scientific">Solea senegalensis</name>
    <name type="common">Senegalese sole</name>
    <dbReference type="NCBI Taxonomy" id="28829"/>
    <lineage>
        <taxon>Eukaryota</taxon>
        <taxon>Metazoa</taxon>
        <taxon>Chordata</taxon>
        <taxon>Craniata</taxon>
        <taxon>Vertebrata</taxon>
        <taxon>Euteleostomi</taxon>
        <taxon>Actinopterygii</taxon>
        <taxon>Neopterygii</taxon>
        <taxon>Teleostei</taxon>
        <taxon>Neoteleostei</taxon>
        <taxon>Acanthomorphata</taxon>
        <taxon>Carangaria</taxon>
        <taxon>Pleuronectiformes</taxon>
        <taxon>Pleuronectoidei</taxon>
        <taxon>Soleidae</taxon>
        <taxon>Solea</taxon>
    </lineage>
</organism>
<evidence type="ECO:0008006" key="3">
    <source>
        <dbReference type="Google" id="ProtNLM"/>
    </source>
</evidence>
<keyword evidence="2" id="KW-1185">Reference proteome</keyword>
<accession>A0AAV6RX11</accession>
<proteinExistence type="predicted"/>
<protein>
    <recommendedName>
        <fullName evidence="3">ATP synthase F1 subunit delta</fullName>
    </recommendedName>
</protein>
<dbReference type="EMBL" id="JAGKHQ010000008">
    <property type="protein sequence ID" value="KAG7509905.1"/>
    <property type="molecule type" value="Genomic_DNA"/>
</dbReference>
<reference evidence="1 2" key="1">
    <citation type="journal article" date="2021" name="Sci. Rep.">
        <title>Chromosome anchoring in Senegalese sole (Solea senegalensis) reveals sex-associated markers and genome rearrangements in flatfish.</title>
        <authorList>
            <person name="Guerrero-Cozar I."/>
            <person name="Gomez-Garrido J."/>
            <person name="Berbel C."/>
            <person name="Martinez-Blanch J.F."/>
            <person name="Alioto T."/>
            <person name="Claros M.G."/>
            <person name="Gagnaire P.A."/>
            <person name="Manchado M."/>
        </authorList>
    </citation>
    <scope>NUCLEOTIDE SEQUENCE [LARGE SCALE GENOMIC DNA]</scope>
    <source>
        <strain evidence="1">Sse05_10M</strain>
    </source>
</reference>
<evidence type="ECO:0000313" key="2">
    <source>
        <dbReference type="Proteomes" id="UP000693946"/>
    </source>
</evidence>